<name>A0A2W5AVZ7_9CORY</name>
<dbReference type="PANTHER" id="PTHR35535">
    <property type="entry name" value="HEAT SHOCK PROTEIN HSLJ"/>
    <property type="match status" value="1"/>
</dbReference>
<dbReference type="PANTHER" id="PTHR35535:SF2">
    <property type="entry name" value="DUF306 DOMAIN-CONTAINING PROTEIN"/>
    <property type="match status" value="1"/>
</dbReference>
<dbReference type="InterPro" id="IPR038670">
    <property type="entry name" value="HslJ-like_sf"/>
</dbReference>
<dbReference type="InterPro" id="IPR053147">
    <property type="entry name" value="Hsp_HslJ-like"/>
</dbReference>
<dbReference type="Proteomes" id="UP000249451">
    <property type="component" value="Unassembled WGS sequence"/>
</dbReference>
<organism evidence="3 4">
    <name type="scientific">Corynebacterium urealyticum</name>
    <dbReference type="NCBI Taxonomy" id="43771"/>
    <lineage>
        <taxon>Bacteria</taxon>
        <taxon>Bacillati</taxon>
        <taxon>Actinomycetota</taxon>
        <taxon>Actinomycetes</taxon>
        <taxon>Mycobacteriales</taxon>
        <taxon>Corynebacteriaceae</taxon>
        <taxon>Corynebacterium</taxon>
    </lineage>
</organism>
<proteinExistence type="predicted"/>
<feature type="chain" id="PRO_5016162469" description="DUF306 domain-containing protein" evidence="1">
    <location>
        <begin position="35"/>
        <end position="195"/>
    </location>
</feature>
<comment type="caution">
    <text evidence="3">The sequence shown here is derived from an EMBL/GenBank/DDBJ whole genome shotgun (WGS) entry which is preliminary data.</text>
</comment>
<dbReference type="Pfam" id="PF03724">
    <property type="entry name" value="META"/>
    <property type="match status" value="1"/>
</dbReference>
<dbReference type="InterPro" id="IPR005184">
    <property type="entry name" value="DUF306_Meta_HslJ"/>
</dbReference>
<dbReference type="AlphaFoldDB" id="A0A2W5AVZ7"/>
<evidence type="ECO:0000313" key="4">
    <source>
        <dbReference type="Proteomes" id="UP000249451"/>
    </source>
</evidence>
<evidence type="ECO:0000256" key="1">
    <source>
        <dbReference type="SAM" id="SignalP"/>
    </source>
</evidence>
<gene>
    <name evidence="3" type="ORF">DI609_09825</name>
</gene>
<dbReference type="EMBL" id="QFNY01000255">
    <property type="protein sequence ID" value="PZO98780.1"/>
    <property type="molecule type" value="Genomic_DNA"/>
</dbReference>
<reference evidence="3 4" key="1">
    <citation type="submission" date="2017-11" db="EMBL/GenBank/DDBJ databases">
        <title>Infants hospitalized years apart are colonized by the same room-sourced microbial strains.</title>
        <authorList>
            <person name="Brooks B."/>
            <person name="Olm M.R."/>
            <person name="Firek B.A."/>
            <person name="Baker R."/>
            <person name="Thomas B.C."/>
            <person name="Morowitz M.J."/>
            <person name="Banfield J.F."/>
        </authorList>
    </citation>
    <scope>NUCLEOTIDE SEQUENCE [LARGE SCALE GENOMIC DNA]</scope>
    <source>
        <strain evidence="3">S2_012_000_R3_87</strain>
    </source>
</reference>
<protein>
    <recommendedName>
        <fullName evidence="2">DUF306 domain-containing protein</fullName>
    </recommendedName>
</protein>
<feature type="domain" description="DUF306" evidence="2">
    <location>
        <begin position="96"/>
        <end position="167"/>
    </location>
</feature>
<dbReference type="Gene3D" id="2.40.128.270">
    <property type="match status" value="1"/>
</dbReference>
<evidence type="ECO:0000313" key="3">
    <source>
        <dbReference type="EMBL" id="PZO98780.1"/>
    </source>
</evidence>
<keyword evidence="1" id="KW-0732">Signal</keyword>
<feature type="signal peptide" evidence="1">
    <location>
        <begin position="1"/>
        <end position="34"/>
    </location>
</feature>
<sequence>MMTHMVKNTAKKLSVATAFAALTCSALGTGAAGAQEMSSLGGLDKLDAGKIEKLSSMVLGKDSKDNAVMEKYEDIKGLQEALPADKAQQALDGTFTAKKNDSVFVTFEKNGTLTYSDGCNNGNGTYQVDQNGAVVVDNMVETKMACEPSVMQDAQQVKQILAGKPAVFPVDDSTFALGSQGQAIQFVKGGATAEK</sequence>
<evidence type="ECO:0000259" key="2">
    <source>
        <dbReference type="Pfam" id="PF03724"/>
    </source>
</evidence>
<accession>A0A2W5AVZ7</accession>